<name>A0AAD5WY62_9FUNG</name>
<dbReference type="InterPro" id="IPR008914">
    <property type="entry name" value="PEBP"/>
</dbReference>
<evidence type="ECO:0000313" key="1">
    <source>
        <dbReference type="EMBL" id="KAJ3039260.1"/>
    </source>
</evidence>
<dbReference type="EMBL" id="JADGJD010001652">
    <property type="protein sequence ID" value="KAJ3039260.1"/>
    <property type="molecule type" value="Genomic_DNA"/>
</dbReference>
<evidence type="ECO:0000313" key="2">
    <source>
        <dbReference type="Proteomes" id="UP001212841"/>
    </source>
</evidence>
<dbReference type="InterPro" id="IPR036610">
    <property type="entry name" value="PEBP-like_sf"/>
</dbReference>
<keyword evidence="2" id="KW-1185">Reference proteome</keyword>
<accession>A0AAD5WY62</accession>
<gene>
    <name evidence="1" type="ORF">HK097_002888</name>
</gene>
<sequence length="62" mass="6782">MGPAPPKGTGPHRYVLVLLRQPTTKPLDVHSSSNNRAKFDVSAFAKQHDLTPVSANWFIVKG</sequence>
<dbReference type="InterPro" id="IPR035810">
    <property type="entry name" value="PEBP_euk"/>
</dbReference>
<dbReference type="AlphaFoldDB" id="A0AAD5WY62"/>
<dbReference type="PANTHER" id="PTHR11362:SF82">
    <property type="entry name" value="PHOSPHATIDYLETHANOLAMINE-BINDING PROTEIN 4"/>
    <property type="match status" value="1"/>
</dbReference>
<dbReference type="Pfam" id="PF01161">
    <property type="entry name" value="PBP"/>
    <property type="match status" value="1"/>
</dbReference>
<evidence type="ECO:0008006" key="3">
    <source>
        <dbReference type="Google" id="ProtNLM"/>
    </source>
</evidence>
<proteinExistence type="predicted"/>
<reference evidence="1" key="1">
    <citation type="submission" date="2020-05" db="EMBL/GenBank/DDBJ databases">
        <title>Phylogenomic resolution of chytrid fungi.</title>
        <authorList>
            <person name="Stajich J.E."/>
            <person name="Amses K."/>
            <person name="Simmons R."/>
            <person name="Seto K."/>
            <person name="Myers J."/>
            <person name="Bonds A."/>
            <person name="Quandt C.A."/>
            <person name="Barry K."/>
            <person name="Liu P."/>
            <person name="Grigoriev I."/>
            <person name="Longcore J.E."/>
            <person name="James T.Y."/>
        </authorList>
    </citation>
    <scope>NUCLEOTIDE SEQUENCE</scope>
    <source>
        <strain evidence="1">JEL0318</strain>
    </source>
</reference>
<protein>
    <recommendedName>
        <fullName evidence="3">PEBP-like protein</fullName>
    </recommendedName>
</protein>
<dbReference type="Gene3D" id="3.90.280.10">
    <property type="entry name" value="PEBP-like"/>
    <property type="match status" value="1"/>
</dbReference>
<dbReference type="SUPFAM" id="SSF49777">
    <property type="entry name" value="PEBP-like"/>
    <property type="match status" value="1"/>
</dbReference>
<comment type="caution">
    <text evidence="1">The sequence shown here is derived from an EMBL/GenBank/DDBJ whole genome shotgun (WGS) entry which is preliminary data.</text>
</comment>
<dbReference type="Proteomes" id="UP001212841">
    <property type="component" value="Unassembled WGS sequence"/>
</dbReference>
<dbReference type="PANTHER" id="PTHR11362">
    <property type="entry name" value="PHOSPHATIDYLETHANOLAMINE-BINDING PROTEIN"/>
    <property type="match status" value="1"/>
</dbReference>
<organism evidence="1 2">
    <name type="scientific">Rhizophlyctis rosea</name>
    <dbReference type="NCBI Taxonomy" id="64517"/>
    <lineage>
        <taxon>Eukaryota</taxon>
        <taxon>Fungi</taxon>
        <taxon>Fungi incertae sedis</taxon>
        <taxon>Chytridiomycota</taxon>
        <taxon>Chytridiomycota incertae sedis</taxon>
        <taxon>Chytridiomycetes</taxon>
        <taxon>Rhizophlyctidales</taxon>
        <taxon>Rhizophlyctidaceae</taxon>
        <taxon>Rhizophlyctis</taxon>
    </lineage>
</organism>